<dbReference type="AlphaFoldDB" id="A0A072PDB7"/>
<sequence>MDPIEAEGNINIDGKHEVELEHTERLGDVQKHELPPLTKGQTRRFKTKVDLHVLPMLGIIYAISIIDRINIGSAKVLGMQQDLDLGTGQRYSIILMLFFPGYAISDVPSNWILTRVQPRIWLPFLTFAWGAVLTGMAFLHNWQAMVFCRFLLGLFEGGVLPGITFTIACWYTRTELHKRIAVAYGVGIIASAFAGILSYGLGSMGGLRDMKGWRWVFSIEGGASMLVGLIAPFFVPRFPDSTKWIKPDERQYLYTKLEQDRGDYKTGTVNWSSFIETSKDWTLWVQGTIYAFNVGTANATAFFAPTIITGLGYSGLDASLRSGYPFFAALGLMAITSTISDKYQRRASICIFNSIVMIIGFSIMRQGLSNNVRYAGIFLATMGVHSNTPALLAFNQSNIVGSAARAVSAGILIACGAIGGIIGSLIFRGQDAPSYGPGIYTTIGLTTYMVFALAFMVWIYRKRNKAADRDGVDIQGVPGFRYAL</sequence>
<keyword evidence="9" id="KW-1185">Reference proteome</keyword>
<evidence type="ECO:0000256" key="2">
    <source>
        <dbReference type="ARBA" id="ARBA00022448"/>
    </source>
</evidence>
<dbReference type="GeneID" id="25280947"/>
<evidence type="ECO:0000256" key="6">
    <source>
        <dbReference type="SAM" id="Phobius"/>
    </source>
</evidence>
<feature type="transmembrane region" description="Helical" evidence="6">
    <location>
        <begin position="439"/>
        <end position="460"/>
    </location>
</feature>
<proteinExistence type="predicted"/>
<dbReference type="HOGENOM" id="CLU_001265_0_1_1"/>
<feature type="transmembrane region" description="Helical" evidence="6">
    <location>
        <begin position="347"/>
        <end position="368"/>
    </location>
</feature>
<protein>
    <recommendedName>
        <fullName evidence="7">Major facilitator superfamily (MFS) profile domain-containing protein</fullName>
    </recommendedName>
</protein>
<dbReference type="SUPFAM" id="SSF103473">
    <property type="entry name" value="MFS general substrate transporter"/>
    <property type="match status" value="1"/>
</dbReference>
<evidence type="ECO:0000313" key="8">
    <source>
        <dbReference type="EMBL" id="KEF58104.1"/>
    </source>
</evidence>
<keyword evidence="2" id="KW-0813">Transport</keyword>
<keyword evidence="3 6" id="KW-0812">Transmembrane</keyword>
<keyword evidence="4 6" id="KW-1133">Transmembrane helix</keyword>
<dbReference type="GO" id="GO:0022857">
    <property type="term" value="F:transmembrane transporter activity"/>
    <property type="evidence" value="ECO:0007669"/>
    <property type="project" value="InterPro"/>
</dbReference>
<feature type="transmembrane region" description="Helical" evidence="6">
    <location>
        <begin position="406"/>
        <end position="427"/>
    </location>
</feature>
<evidence type="ECO:0000313" key="9">
    <source>
        <dbReference type="Proteomes" id="UP000027920"/>
    </source>
</evidence>
<dbReference type="InterPro" id="IPR011701">
    <property type="entry name" value="MFS"/>
</dbReference>
<accession>A0A072PDB7</accession>
<feature type="transmembrane region" description="Helical" evidence="6">
    <location>
        <begin position="120"/>
        <end position="138"/>
    </location>
</feature>
<dbReference type="GO" id="GO:0016020">
    <property type="term" value="C:membrane"/>
    <property type="evidence" value="ECO:0007669"/>
    <property type="project" value="UniProtKB-SubCell"/>
</dbReference>
<feature type="domain" description="Major facilitator superfamily (MFS) profile" evidence="7">
    <location>
        <begin position="53"/>
        <end position="464"/>
    </location>
</feature>
<dbReference type="FunFam" id="1.20.1250.20:FF:000057">
    <property type="entry name" value="MFS general substrate transporter"/>
    <property type="match status" value="1"/>
</dbReference>
<dbReference type="PANTHER" id="PTHR43791:SF3">
    <property type="entry name" value="MAJOR FACILITATOR SUPERFAMILY (MFS) PROFILE DOMAIN-CONTAINING PROTEIN"/>
    <property type="match status" value="1"/>
</dbReference>
<organism evidence="8 9">
    <name type="scientific">Exophiala aquamarina CBS 119918</name>
    <dbReference type="NCBI Taxonomy" id="1182545"/>
    <lineage>
        <taxon>Eukaryota</taxon>
        <taxon>Fungi</taxon>
        <taxon>Dikarya</taxon>
        <taxon>Ascomycota</taxon>
        <taxon>Pezizomycotina</taxon>
        <taxon>Eurotiomycetes</taxon>
        <taxon>Chaetothyriomycetidae</taxon>
        <taxon>Chaetothyriales</taxon>
        <taxon>Herpotrichiellaceae</taxon>
        <taxon>Exophiala</taxon>
    </lineage>
</organism>
<dbReference type="InterPro" id="IPR020846">
    <property type="entry name" value="MFS_dom"/>
</dbReference>
<feature type="transmembrane region" description="Helical" evidence="6">
    <location>
        <begin position="323"/>
        <end position="340"/>
    </location>
</feature>
<feature type="transmembrane region" description="Helical" evidence="6">
    <location>
        <begin position="374"/>
        <end position="394"/>
    </location>
</feature>
<keyword evidence="5 6" id="KW-0472">Membrane</keyword>
<dbReference type="PANTHER" id="PTHR43791">
    <property type="entry name" value="PERMEASE-RELATED"/>
    <property type="match status" value="1"/>
</dbReference>
<dbReference type="EMBL" id="AMGV01000004">
    <property type="protein sequence ID" value="KEF58104.1"/>
    <property type="molecule type" value="Genomic_DNA"/>
</dbReference>
<name>A0A072PDB7_9EURO</name>
<gene>
    <name evidence="8" type="ORF">A1O9_06027</name>
</gene>
<dbReference type="InterPro" id="IPR036259">
    <property type="entry name" value="MFS_trans_sf"/>
</dbReference>
<evidence type="ECO:0000256" key="3">
    <source>
        <dbReference type="ARBA" id="ARBA00022692"/>
    </source>
</evidence>
<reference evidence="8 9" key="1">
    <citation type="submission" date="2013-03" db="EMBL/GenBank/DDBJ databases">
        <title>The Genome Sequence of Exophiala aquamarina CBS 119918.</title>
        <authorList>
            <consortium name="The Broad Institute Genomics Platform"/>
            <person name="Cuomo C."/>
            <person name="de Hoog S."/>
            <person name="Gorbushina A."/>
            <person name="Walker B."/>
            <person name="Young S.K."/>
            <person name="Zeng Q."/>
            <person name="Gargeya S."/>
            <person name="Fitzgerald M."/>
            <person name="Haas B."/>
            <person name="Abouelleil A."/>
            <person name="Allen A.W."/>
            <person name="Alvarado L."/>
            <person name="Arachchi H.M."/>
            <person name="Berlin A.M."/>
            <person name="Chapman S.B."/>
            <person name="Gainer-Dewar J."/>
            <person name="Goldberg J."/>
            <person name="Griggs A."/>
            <person name="Gujja S."/>
            <person name="Hansen M."/>
            <person name="Howarth C."/>
            <person name="Imamovic A."/>
            <person name="Ireland A."/>
            <person name="Larimer J."/>
            <person name="McCowan C."/>
            <person name="Murphy C."/>
            <person name="Pearson M."/>
            <person name="Poon T.W."/>
            <person name="Priest M."/>
            <person name="Roberts A."/>
            <person name="Saif S."/>
            <person name="Shea T."/>
            <person name="Sisk P."/>
            <person name="Sykes S."/>
            <person name="Wortman J."/>
            <person name="Nusbaum C."/>
            <person name="Birren B."/>
        </authorList>
    </citation>
    <scope>NUCLEOTIDE SEQUENCE [LARGE SCALE GENOMIC DNA]</scope>
    <source>
        <strain evidence="8 9">CBS 119918</strain>
    </source>
</reference>
<feature type="transmembrane region" description="Helical" evidence="6">
    <location>
        <begin position="182"/>
        <end position="201"/>
    </location>
</feature>
<evidence type="ECO:0000256" key="1">
    <source>
        <dbReference type="ARBA" id="ARBA00004141"/>
    </source>
</evidence>
<dbReference type="Proteomes" id="UP000027920">
    <property type="component" value="Unassembled WGS sequence"/>
</dbReference>
<evidence type="ECO:0000256" key="4">
    <source>
        <dbReference type="ARBA" id="ARBA00022989"/>
    </source>
</evidence>
<dbReference type="OrthoDB" id="3639251at2759"/>
<feature type="transmembrane region" description="Helical" evidence="6">
    <location>
        <begin position="150"/>
        <end position="170"/>
    </location>
</feature>
<feature type="transmembrane region" description="Helical" evidence="6">
    <location>
        <begin position="289"/>
        <end position="311"/>
    </location>
</feature>
<dbReference type="Pfam" id="PF07690">
    <property type="entry name" value="MFS_1"/>
    <property type="match status" value="1"/>
</dbReference>
<comment type="caution">
    <text evidence="8">The sequence shown here is derived from an EMBL/GenBank/DDBJ whole genome shotgun (WGS) entry which is preliminary data.</text>
</comment>
<dbReference type="VEuPathDB" id="FungiDB:A1O9_06027"/>
<comment type="subcellular location">
    <subcellularLocation>
        <location evidence="1">Membrane</location>
        <topology evidence="1">Multi-pass membrane protein</topology>
    </subcellularLocation>
</comment>
<feature type="transmembrane region" description="Helical" evidence="6">
    <location>
        <begin position="51"/>
        <end position="71"/>
    </location>
</feature>
<feature type="transmembrane region" description="Helical" evidence="6">
    <location>
        <begin position="213"/>
        <end position="235"/>
    </location>
</feature>
<feature type="transmembrane region" description="Helical" evidence="6">
    <location>
        <begin position="91"/>
        <end position="113"/>
    </location>
</feature>
<dbReference type="RefSeq" id="XP_013260694.1">
    <property type="nucleotide sequence ID" value="XM_013405240.1"/>
</dbReference>
<evidence type="ECO:0000259" key="7">
    <source>
        <dbReference type="PROSITE" id="PS50850"/>
    </source>
</evidence>
<dbReference type="Gene3D" id="1.20.1250.20">
    <property type="entry name" value="MFS general substrate transporter like domains"/>
    <property type="match status" value="2"/>
</dbReference>
<evidence type="ECO:0000256" key="5">
    <source>
        <dbReference type="ARBA" id="ARBA00023136"/>
    </source>
</evidence>
<dbReference type="PROSITE" id="PS50850">
    <property type="entry name" value="MFS"/>
    <property type="match status" value="1"/>
</dbReference>